<dbReference type="Proteomes" id="UP001152795">
    <property type="component" value="Unassembled WGS sequence"/>
</dbReference>
<dbReference type="AlphaFoldDB" id="A0A6S7IP53"/>
<accession>A0A6S7IP53</accession>
<dbReference type="Pfam" id="PF20231">
    <property type="entry name" value="DUF6589"/>
    <property type="match status" value="1"/>
</dbReference>
<dbReference type="EMBL" id="CACRXK020004818">
    <property type="protein sequence ID" value="CAB4004148.1"/>
    <property type="molecule type" value="Genomic_DNA"/>
</dbReference>
<gene>
    <name evidence="1" type="ORF">PACLA_8A047221</name>
</gene>
<dbReference type="InterPro" id="IPR046496">
    <property type="entry name" value="DUF6589"/>
</dbReference>
<proteinExistence type="predicted"/>
<sequence length="770" mass="89134">MAIAARRVNNEITNLCATSNPSILRKTSKEDLAKFSWENIHKELKERAPMFMRFIEASVQNPSQAKNVNKKDDNLIPPMCDAASQLISIFSEGMCATRRIKGVILKKNGLKKIGFQRLARLYACMGYKSTNKMFETFAKDFDIKLLTWKEQVEKDVKKEREILSKSSKLDPNAEEEIISEANKLQKHRENMHPSYSFAGDNVDFIIKPRQMMKSKQNKDFHMFQNVAYENRISPNNLSDDQPIVDVDKISWLTFLPSAMEQTSLAEEITVMVCQLWAKYIPALSWFNGYVPTHIPHKHMEDVKKKTNKVHLGVLRKNEQYEEDMIDILEWIHKYVPGHSDKDDQPGTLVKVLNSGDYLTHERNKSAQSAMQDGRTPSAKLLGLVSKFEDFHTQCEWLKVIWLHLYSVSSVRDPGTLYHARNLICARNVTKDPSKNYYAASEFLDKFGDAYLVAGALDHFGMTSMNDEQTVNKYESLPNDEEAKQSYVQRTVRNFIDKHVMNQMPQQESAVMIDNMTCRYCGKKYVRRSYLNKHEKEHGHVEDTQESTNMITCEQDHIYNYTRQVLVLLLLRINHNNAISLGDGGRVVRTYKFFYLFFKISGCPKYAYATLELLAQINYLLSPRLSYSLTWNRFVNHKGLIDSNHPIDLDVEHDNKSFKTDIHSFRGEITDKSISRVSQSIEVSNAILASHDKSACVRKPSGRHSKISNEDDVKILVEEFQQAELYKCIPGRCHKAFPNMKENLLDELDMTKFQLWVKNSMKKFCEKSYYK</sequence>
<dbReference type="OrthoDB" id="5952546at2759"/>
<evidence type="ECO:0000313" key="1">
    <source>
        <dbReference type="EMBL" id="CAB4004148.1"/>
    </source>
</evidence>
<evidence type="ECO:0000313" key="2">
    <source>
        <dbReference type="Proteomes" id="UP001152795"/>
    </source>
</evidence>
<organism evidence="1 2">
    <name type="scientific">Paramuricea clavata</name>
    <name type="common">Red gorgonian</name>
    <name type="synonym">Violescent sea-whip</name>
    <dbReference type="NCBI Taxonomy" id="317549"/>
    <lineage>
        <taxon>Eukaryota</taxon>
        <taxon>Metazoa</taxon>
        <taxon>Cnidaria</taxon>
        <taxon>Anthozoa</taxon>
        <taxon>Octocorallia</taxon>
        <taxon>Malacalcyonacea</taxon>
        <taxon>Plexauridae</taxon>
        <taxon>Paramuricea</taxon>
    </lineage>
</organism>
<dbReference type="PROSITE" id="PS00028">
    <property type="entry name" value="ZINC_FINGER_C2H2_1"/>
    <property type="match status" value="1"/>
</dbReference>
<dbReference type="PROSITE" id="PS50157">
    <property type="entry name" value="ZINC_FINGER_C2H2_2"/>
    <property type="match status" value="1"/>
</dbReference>
<keyword evidence="2" id="KW-1185">Reference proteome</keyword>
<protein>
    <submittedName>
        <fullName evidence="1">Uncharacterized protein LOC111324048</fullName>
    </submittedName>
</protein>
<dbReference type="InterPro" id="IPR013087">
    <property type="entry name" value="Znf_C2H2_type"/>
</dbReference>
<reference evidence="1" key="1">
    <citation type="submission" date="2020-04" db="EMBL/GenBank/DDBJ databases">
        <authorList>
            <person name="Alioto T."/>
            <person name="Alioto T."/>
            <person name="Gomez Garrido J."/>
        </authorList>
    </citation>
    <scope>NUCLEOTIDE SEQUENCE</scope>
    <source>
        <strain evidence="1">A484AB</strain>
    </source>
</reference>
<comment type="caution">
    <text evidence="1">The sequence shown here is derived from an EMBL/GenBank/DDBJ whole genome shotgun (WGS) entry which is preliminary data.</text>
</comment>
<name>A0A6S7IP53_PARCT</name>